<accession>A0A0F6WCW8</accession>
<evidence type="ECO:0000313" key="2">
    <source>
        <dbReference type="EMBL" id="AKF13474.1"/>
    </source>
</evidence>
<proteinExistence type="predicted"/>
<protein>
    <recommendedName>
        <fullName evidence="1">dATP/dGTP diphosphohydrolase N-terminal domain-containing protein</fullName>
    </recommendedName>
</protein>
<gene>
    <name evidence="2" type="ORF">PHIN3_211</name>
</gene>
<evidence type="ECO:0000313" key="3">
    <source>
        <dbReference type="Proteomes" id="UP000202958"/>
    </source>
</evidence>
<dbReference type="EMBL" id="KR052482">
    <property type="protein sequence ID" value="AKF13474.1"/>
    <property type="molecule type" value="Genomic_DNA"/>
</dbReference>
<dbReference type="GeneID" id="26638946"/>
<dbReference type="InterPro" id="IPR044038">
    <property type="entry name" value="dATP/dGTP_diPOhydrolase_N"/>
</dbReference>
<feature type="domain" description="dATP/dGTP diphosphohydrolase N-terminal" evidence="1">
    <location>
        <begin position="111"/>
        <end position="209"/>
    </location>
</feature>
<name>A0A0F6WCW8_9CAUD</name>
<dbReference type="RefSeq" id="YP_009212451.1">
    <property type="nucleotide sequence ID" value="NC_028945.1"/>
</dbReference>
<dbReference type="OrthoDB" id="10296at10239"/>
<reference evidence="2 3" key="1">
    <citation type="submission" date="2015-04" db="EMBL/GenBank/DDBJ databases">
        <authorList>
            <person name="Hodson T.S."/>
            <person name="Hyde J.R."/>
            <person name="Schouten J.T."/>
            <person name="Crockett J.T."/>
            <person name="Smith T.A."/>
            <person name="Merrill B.D."/>
            <person name="Crook M.B."/>
            <person name="Griffitts J.S."/>
            <person name="Burnett S.H."/>
            <person name="Grose J.H."/>
            <person name="Breakwell D.P."/>
        </authorList>
    </citation>
    <scope>NUCLEOTIDE SEQUENCE [LARGE SCALE GENOMIC DNA]</scope>
</reference>
<dbReference type="Proteomes" id="UP000202958">
    <property type="component" value="Segment"/>
</dbReference>
<dbReference type="Pfam" id="PF18909">
    <property type="entry name" value="dGTP_diPhyd_N"/>
    <property type="match status" value="1"/>
</dbReference>
<keyword evidence="3" id="KW-1185">Reference proteome</keyword>
<organism evidence="2 3">
    <name type="scientific">Sinorhizobium phage phiN3</name>
    <dbReference type="NCBI Taxonomy" id="1647405"/>
    <lineage>
        <taxon>Viruses</taxon>
        <taxon>Duplodnaviria</taxon>
        <taxon>Heunggongvirae</taxon>
        <taxon>Uroviricota</taxon>
        <taxon>Caudoviricetes</taxon>
        <taxon>Emdodecavirus</taxon>
        <taxon>Emdodecavirus N3</taxon>
    </lineage>
</organism>
<evidence type="ECO:0000259" key="1">
    <source>
        <dbReference type="Pfam" id="PF18909"/>
    </source>
</evidence>
<dbReference type="KEGG" id="vg:26638946"/>
<sequence length="248" mass="27828">MKEIYDDDNYLLEIGCRRDKTVTEDLQKHIANVIERKRAQEIEDLFSHEAQVEAYAANSLAANGALTGGVLYPGLTPYPPYTMPWTSTPDGTAKVTTTDAIKIDVPKKDGNPKTSVGSRKFSLSVMSSAVTAEIALGMLEGARKYGRHNWRDEGAMASIYWDAAMRHLIKWWEGEDIDPDSGLPHIVKAMASLYVLRDAMICETWVDDRPPALPEGWYNDLDRVAAEIIERYPDAREPHLNKKFGIDD</sequence>